<dbReference type="InterPro" id="IPR001254">
    <property type="entry name" value="Trypsin_dom"/>
</dbReference>
<dbReference type="SUPFAM" id="SSF50494">
    <property type="entry name" value="Trypsin-like serine proteases"/>
    <property type="match status" value="1"/>
</dbReference>
<dbReference type="Bgee" id="ENSRNOG00000029865">
    <property type="expression patterns" value="Expressed in heart and 2 other cell types or tissues"/>
</dbReference>
<dbReference type="CTD" id="646960"/>
<keyword evidence="1 5" id="KW-0645">Protease</keyword>
<feature type="region of interest" description="Disordered" evidence="6">
    <location>
        <begin position="1"/>
        <end position="40"/>
    </location>
</feature>
<dbReference type="CDD" id="cd00190">
    <property type="entry name" value="Tryp_SPc"/>
    <property type="match status" value="1"/>
</dbReference>
<reference evidence="8" key="2">
    <citation type="submission" date="2025-08" db="UniProtKB">
        <authorList>
            <consortium name="Ensembl"/>
        </authorList>
    </citation>
    <scope>IDENTIFICATION</scope>
    <source>
        <strain evidence="8">Brown Norway</strain>
    </source>
</reference>
<dbReference type="GO" id="GO:0006508">
    <property type="term" value="P:proteolysis"/>
    <property type="evidence" value="ECO:0007669"/>
    <property type="project" value="UniProtKB-KW"/>
</dbReference>
<dbReference type="InterPro" id="IPR033116">
    <property type="entry name" value="TRYPSIN_SER"/>
</dbReference>
<dbReference type="KEGG" id="rno:363274"/>
<protein>
    <submittedName>
        <fullName evidence="8">Serine protease 56</fullName>
    </submittedName>
</protein>
<feature type="domain" description="Peptidase S1" evidence="7">
    <location>
        <begin position="50"/>
        <end position="350"/>
    </location>
</feature>
<dbReference type="InterPro" id="IPR018114">
    <property type="entry name" value="TRYPSIN_HIS"/>
</dbReference>
<dbReference type="PaxDb" id="10116-ENSRNOP00000060294"/>
<dbReference type="InterPro" id="IPR009003">
    <property type="entry name" value="Peptidase_S1_PA"/>
</dbReference>
<dbReference type="eggNOG" id="KOG3627">
    <property type="taxonomic scope" value="Eukaryota"/>
</dbReference>
<dbReference type="AGR" id="RGD:1563955"/>
<evidence type="ECO:0000313" key="9">
    <source>
        <dbReference type="Proteomes" id="UP000002494"/>
    </source>
</evidence>
<evidence type="ECO:0000313" key="10">
    <source>
        <dbReference type="RGD" id="1563955"/>
    </source>
</evidence>
<dbReference type="RGD" id="1563955">
    <property type="gene designation" value="Prss56"/>
</dbReference>
<gene>
    <name evidence="8 10" type="primary">Prss56</name>
</gene>
<feature type="compositionally biased region" description="Low complexity" evidence="6">
    <location>
        <begin position="433"/>
        <end position="444"/>
    </location>
</feature>
<organism evidence="8 9">
    <name type="scientific">Rattus norvegicus</name>
    <name type="common">Rat</name>
    <dbReference type="NCBI Taxonomy" id="10116"/>
    <lineage>
        <taxon>Eukaryota</taxon>
        <taxon>Metazoa</taxon>
        <taxon>Chordata</taxon>
        <taxon>Craniata</taxon>
        <taxon>Vertebrata</taxon>
        <taxon>Euteleostomi</taxon>
        <taxon>Mammalia</taxon>
        <taxon>Eutheria</taxon>
        <taxon>Euarchontoglires</taxon>
        <taxon>Glires</taxon>
        <taxon>Rodentia</taxon>
        <taxon>Myomorpha</taxon>
        <taxon>Muroidea</taxon>
        <taxon>Muridae</taxon>
        <taxon>Murinae</taxon>
        <taxon>Rattus</taxon>
    </lineage>
</organism>
<accession>D3ZQJ8</accession>
<dbReference type="PROSITE" id="PS50240">
    <property type="entry name" value="TRYPSIN_DOM"/>
    <property type="match status" value="1"/>
</dbReference>
<dbReference type="Gene3D" id="2.40.10.10">
    <property type="entry name" value="Trypsin-like serine proteases"/>
    <property type="match status" value="1"/>
</dbReference>
<dbReference type="PRINTS" id="PR00722">
    <property type="entry name" value="CHYMOTRYPSIN"/>
</dbReference>
<dbReference type="GO" id="GO:0043010">
    <property type="term" value="P:camera-type eye development"/>
    <property type="evidence" value="ECO:0007669"/>
    <property type="project" value="Ensembl"/>
</dbReference>
<keyword evidence="9" id="KW-1185">Reference proteome</keyword>
<evidence type="ECO:0000256" key="2">
    <source>
        <dbReference type="ARBA" id="ARBA00022801"/>
    </source>
</evidence>
<dbReference type="GO" id="GO:0004252">
    <property type="term" value="F:serine-type endopeptidase activity"/>
    <property type="evidence" value="ECO:0007669"/>
    <property type="project" value="Ensembl"/>
</dbReference>
<evidence type="ECO:0000256" key="6">
    <source>
        <dbReference type="SAM" id="MobiDB-lite"/>
    </source>
</evidence>
<dbReference type="MEROPS" id="S01.514"/>
<evidence type="ECO:0000256" key="3">
    <source>
        <dbReference type="ARBA" id="ARBA00022825"/>
    </source>
</evidence>
<dbReference type="GO" id="GO:0005783">
    <property type="term" value="C:endoplasmic reticulum"/>
    <property type="evidence" value="ECO:0007669"/>
    <property type="project" value="Ensembl"/>
</dbReference>
<dbReference type="HOGENOM" id="CLU_034171_0_0_1"/>
<dbReference type="PANTHER" id="PTHR24252:SF10">
    <property type="entry name" value="SERINE PROTEASE 56"/>
    <property type="match status" value="1"/>
</dbReference>
<dbReference type="InterPro" id="IPR001314">
    <property type="entry name" value="Peptidase_S1A"/>
</dbReference>
<evidence type="ECO:0000256" key="5">
    <source>
        <dbReference type="RuleBase" id="RU363034"/>
    </source>
</evidence>
<reference evidence="8" key="3">
    <citation type="submission" date="2025-09" db="UniProtKB">
        <authorList>
            <consortium name="Ensembl"/>
        </authorList>
    </citation>
    <scope>IDENTIFICATION</scope>
    <source>
        <strain evidence="8">Brown Norway</strain>
    </source>
</reference>
<keyword evidence="3 5" id="KW-0720">Serine protease</keyword>
<reference evidence="8" key="1">
    <citation type="submission" date="2024-01" db="EMBL/GenBank/DDBJ databases">
        <title>GRCr8: a new rat reference genome assembly contstructed from accurate long reads and long range scaffolding.</title>
        <authorList>
            <person name="Doris P.A."/>
            <person name="Kalbfleisch T."/>
            <person name="Li K."/>
            <person name="Howe K."/>
            <person name="Wood J."/>
        </authorList>
    </citation>
    <scope>NUCLEOTIDE SEQUENCE [LARGE SCALE GENOMIC DNA]</scope>
    <source>
        <strain evidence="8">Brown Norway</strain>
    </source>
</reference>
<dbReference type="PROSITE" id="PS00135">
    <property type="entry name" value="TRYPSIN_SER"/>
    <property type="match status" value="1"/>
</dbReference>
<feature type="region of interest" description="Disordered" evidence="6">
    <location>
        <begin position="433"/>
        <end position="455"/>
    </location>
</feature>
<dbReference type="STRING" id="10116.ENSRNOP00000060294"/>
<dbReference type="SMR" id="D3ZQJ8"/>
<keyword evidence="4" id="KW-1015">Disulfide bond</keyword>
<dbReference type="Pfam" id="PF00089">
    <property type="entry name" value="Trypsin"/>
    <property type="match status" value="2"/>
</dbReference>
<dbReference type="SMART" id="SM00020">
    <property type="entry name" value="Tryp_SPc"/>
    <property type="match status" value="1"/>
</dbReference>
<dbReference type="GeneTree" id="ENSGT00940000157183"/>
<evidence type="ECO:0000259" key="7">
    <source>
        <dbReference type="PROSITE" id="PS50240"/>
    </source>
</evidence>
<dbReference type="InterPro" id="IPR043504">
    <property type="entry name" value="Peptidase_S1_PA_chymotrypsin"/>
</dbReference>
<sequence length="613" mass="66118">MEIQHRRHECQGPGRPRPQASVFQDPPPEPGPCGERRQSVANTTRAHGRIVGGSTAPLGAWPWLVRLQLGGLPLCGGVLVAASWVLTAAHCFAGYDVEIPGTCSAGLPNPMGVLAPMGQSTASRCLLPPSGSWLPTSSFKMPVARWGLGSQGRRTSHWIFPLASNELLWTVMLAEGPQGEQAEEVQVNRILPHPKFDPQTFHNDLALVQLWTPVNSEGPARPICLPEGSREPPAGTPCTIAGWGALFEDGPESEAVREARVPLLSADTCQKALGPGLSPSTMLCAGYLAGGIDSCQGDSGGPLTCSEPGPRPREVLFGVTSWGDGCGEPGKPGVYTRVAVFKDWLQEQMSAGPSTREPSCRELLNWNAREEEPFADAPGLCAFYERQCLGSESSCARLALQQCVQRRRRCELRSLAHTLLGLLRGAQELLGPRPGLRRGAPAPAHSAPSLQELPGHNAREQRLYSGSRVAGAWFQKPKQERRAETKGCPGLEPLQQKLAAIQRAHAWILQIPAEHLAMNFHEVLADLGSKTLTGLFRAWVRASLGDQRVVFSGLVGLEPSTLAQSLPRLLVQALKAFRSAFLTEGEPQASWIGTEQEQRLGKEHQGQLQPPVP</sequence>
<evidence type="ECO:0000256" key="4">
    <source>
        <dbReference type="ARBA" id="ARBA00023157"/>
    </source>
</evidence>
<dbReference type="Ensembl" id="ENSRNOT00000065805.4">
    <property type="protein sequence ID" value="ENSRNOP00000060294.3"/>
    <property type="gene ID" value="ENSRNOG00000029865.6"/>
</dbReference>
<evidence type="ECO:0000313" key="8">
    <source>
        <dbReference type="Ensembl" id="ENSRNOP00000060294.3"/>
    </source>
</evidence>
<keyword evidence="2 5" id="KW-0378">Hydrolase</keyword>
<evidence type="ECO:0000256" key="1">
    <source>
        <dbReference type="ARBA" id="ARBA00022670"/>
    </source>
</evidence>
<proteinExistence type="predicted"/>
<dbReference type="AlphaFoldDB" id="D3ZQJ8"/>
<dbReference type="PANTHER" id="PTHR24252">
    <property type="entry name" value="ACROSIN-RELATED"/>
    <property type="match status" value="1"/>
</dbReference>
<dbReference type="PROSITE" id="PS00134">
    <property type="entry name" value="TRYPSIN_HIS"/>
    <property type="match status" value="1"/>
</dbReference>
<dbReference type="InParanoid" id="D3ZQJ8"/>
<dbReference type="Proteomes" id="UP000002494">
    <property type="component" value="Chromosome 9"/>
</dbReference>
<name>D3ZQJ8_RAT</name>